<sequence>PPVPSGRETNGGTRTQTASPPPAPRSPPRGLVALAAQSAHRLPQQPARSSARRSGLPDRLRPSLPRFRRAGAARPIDRSPRAEGASPRAPGVVSRAEGGKLPAWRAGRPGSPAVRPWRRGGPATGTGTGRGRRPRPAGTGGRRAPRLT</sequence>
<name>A0A453FQQ2_AEGTS</name>
<dbReference type="Gramene" id="AET3Gv20751300.4">
    <property type="protein sequence ID" value="AET3Gv20751300.4"/>
    <property type="gene ID" value="AET3Gv20751300"/>
</dbReference>
<keyword evidence="3" id="KW-1185">Reference proteome</keyword>
<feature type="compositionally biased region" description="Polar residues" evidence="1">
    <location>
        <begin position="7"/>
        <end position="17"/>
    </location>
</feature>
<reference evidence="2" key="5">
    <citation type="journal article" date="2021" name="G3 (Bethesda)">
        <title>Aegilops tauschii genome assembly Aet v5.0 features greater sequence contiguity and improved annotation.</title>
        <authorList>
            <person name="Wang L."/>
            <person name="Zhu T."/>
            <person name="Rodriguez J.C."/>
            <person name="Deal K.R."/>
            <person name="Dubcovsky J."/>
            <person name="McGuire P.E."/>
            <person name="Lux T."/>
            <person name="Spannagl M."/>
            <person name="Mayer K.F.X."/>
            <person name="Baldrich P."/>
            <person name="Meyers B.C."/>
            <person name="Huo N."/>
            <person name="Gu Y.Q."/>
            <person name="Zhou H."/>
            <person name="Devos K.M."/>
            <person name="Bennetzen J.L."/>
            <person name="Unver T."/>
            <person name="Budak H."/>
            <person name="Gulick P.J."/>
            <person name="Galiba G."/>
            <person name="Kalapos B."/>
            <person name="Nelson D.R."/>
            <person name="Li P."/>
            <person name="You F.M."/>
            <person name="Luo M.C."/>
            <person name="Dvorak J."/>
        </authorList>
    </citation>
    <scope>NUCLEOTIDE SEQUENCE [LARGE SCALE GENOMIC DNA]</scope>
    <source>
        <strain evidence="2">cv. AL8/78</strain>
    </source>
</reference>
<dbReference type="Proteomes" id="UP000015105">
    <property type="component" value="Chromosome 3D"/>
</dbReference>
<reference evidence="3" key="1">
    <citation type="journal article" date="2014" name="Science">
        <title>Ancient hybridizations among the ancestral genomes of bread wheat.</title>
        <authorList>
            <consortium name="International Wheat Genome Sequencing Consortium,"/>
            <person name="Marcussen T."/>
            <person name="Sandve S.R."/>
            <person name="Heier L."/>
            <person name="Spannagl M."/>
            <person name="Pfeifer M."/>
            <person name="Jakobsen K.S."/>
            <person name="Wulff B.B."/>
            <person name="Steuernagel B."/>
            <person name="Mayer K.F."/>
            <person name="Olsen O.A."/>
        </authorList>
    </citation>
    <scope>NUCLEOTIDE SEQUENCE [LARGE SCALE GENOMIC DNA]</scope>
    <source>
        <strain evidence="3">cv. AL8/78</strain>
    </source>
</reference>
<dbReference type="AlphaFoldDB" id="A0A453FQQ2"/>
<feature type="region of interest" description="Disordered" evidence="1">
    <location>
        <begin position="1"/>
        <end position="148"/>
    </location>
</feature>
<protein>
    <submittedName>
        <fullName evidence="2">Uncharacterized protein</fullName>
    </submittedName>
</protein>
<reference evidence="2" key="4">
    <citation type="submission" date="2019-03" db="UniProtKB">
        <authorList>
            <consortium name="EnsemblPlants"/>
        </authorList>
    </citation>
    <scope>IDENTIFICATION</scope>
</reference>
<reference evidence="3" key="2">
    <citation type="journal article" date="2017" name="Nat. Plants">
        <title>The Aegilops tauschii genome reveals multiple impacts of transposons.</title>
        <authorList>
            <person name="Zhao G."/>
            <person name="Zou C."/>
            <person name="Li K."/>
            <person name="Wang K."/>
            <person name="Li T."/>
            <person name="Gao L."/>
            <person name="Zhang X."/>
            <person name="Wang H."/>
            <person name="Yang Z."/>
            <person name="Liu X."/>
            <person name="Jiang W."/>
            <person name="Mao L."/>
            <person name="Kong X."/>
            <person name="Jiao Y."/>
            <person name="Jia J."/>
        </authorList>
    </citation>
    <scope>NUCLEOTIDE SEQUENCE [LARGE SCALE GENOMIC DNA]</scope>
    <source>
        <strain evidence="3">cv. AL8/78</strain>
    </source>
</reference>
<organism evidence="2 3">
    <name type="scientific">Aegilops tauschii subsp. strangulata</name>
    <name type="common">Goatgrass</name>
    <dbReference type="NCBI Taxonomy" id="200361"/>
    <lineage>
        <taxon>Eukaryota</taxon>
        <taxon>Viridiplantae</taxon>
        <taxon>Streptophyta</taxon>
        <taxon>Embryophyta</taxon>
        <taxon>Tracheophyta</taxon>
        <taxon>Spermatophyta</taxon>
        <taxon>Magnoliopsida</taxon>
        <taxon>Liliopsida</taxon>
        <taxon>Poales</taxon>
        <taxon>Poaceae</taxon>
        <taxon>BOP clade</taxon>
        <taxon>Pooideae</taxon>
        <taxon>Triticodae</taxon>
        <taxon>Triticeae</taxon>
        <taxon>Triticinae</taxon>
        <taxon>Aegilops</taxon>
    </lineage>
</organism>
<reference evidence="2" key="3">
    <citation type="journal article" date="2017" name="Nature">
        <title>Genome sequence of the progenitor of the wheat D genome Aegilops tauschii.</title>
        <authorList>
            <person name="Luo M.C."/>
            <person name="Gu Y.Q."/>
            <person name="Puiu D."/>
            <person name="Wang H."/>
            <person name="Twardziok S.O."/>
            <person name="Deal K.R."/>
            <person name="Huo N."/>
            <person name="Zhu T."/>
            <person name="Wang L."/>
            <person name="Wang Y."/>
            <person name="McGuire P.E."/>
            <person name="Liu S."/>
            <person name="Long H."/>
            <person name="Ramasamy R.K."/>
            <person name="Rodriguez J.C."/>
            <person name="Van S.L."/>
            <person name="Yuan L."/>
            <person name="Wang Z."/>
            <person name="Xia Z."/>
            <person name="Xiao L."/>
            <person name="Anderson O.D."/>
            <person name="Ouyang S."/>
            <person name="Liang Y."/>
            <person name="Zimin A.V."/>
            <person name="Pertea G."/>
            <person name="Qi P."/>
            <person name="Bennetzen J.L."/>
            <person name="Dai X."/>
            <person name="Dawson M.W."/>
            <person name="Muller H.G."/>
            <person name="Kugler K."/>
            <person name="Rivarola-Duarte L."/>
            <person name="Spannagl M."/>
            <person name="Mayer K.F.X."/>
            <person name="Lu F.H."/>
            <person name="Bevan M.W."/>
            <person name="Leroy P."/>
            <person name="Li P."/>
            <person name="You F.M."/>
            <person name="Sun Q."/>
            <person name="Liu Z."/>
            <person name="Lyons E."/>
            <person name="Wicker T."/>
            <person name="Salzberg S.L."/>
            <person name="Devos K.M."/>
            <person name="Dvorak J."/>
        </authorList>
    </citation>
    <scope>NUCLEOTIDE SEQUENCE [LARGE SCALE GENOMIC DNA]</scope>
    <source>
        <strain evidence="2">cv. AL8/78</strain>
    </source>
</reference>
<proteinExistence type="predicted"/>
<evidence type="ECO:0000313" key="2">
    <source>
        <dbReference type="EnsemblPlants" id="AET3Gv20751300.4"/>
    </source>
</evidence>
<evidence type="ECO:0000256" key="1">
    <source>
        <dbReference type="SAM" id="MobiDB-lite"/>
    </source>
</evidence>
<accession>A0A453FQQ2</accession>
<dbReference type="EnsemblPlants" id="AET3Gv20751300.4">
    <property type="protein sequence ID" value="AET3Gv20751300.4"/>
    <property type="gene ID" value="AET3Gv20751300"/>
</dbReference>
<evidence type="ECO:0000313" key="3">
    <source>
        <dbReference type="Proteomes" id="UP000015105"/>
    </source>
</evidence>